<feature type="non-terminal residue" evidence="1">
    <location>
        <position position="86"/>
    </location>
</feature>
<gene>
    <name evidence="1" type="ORF">LCGC14_2618480</name>
</gene>
<organism evidence="1">
    <name type="scientific">marine sediment metagenome</name>
    <dbReference type="NCBI Taxonomy" id="412755"/>
    <lineage>
        <taxon>unclassified sequences</taxon>
        <taxon>metagenomes</taxon>
        <taxon>ecological metagenomes</taxon>
    </lineage>
</organism>
<accession>A0A0F9CEV8</accession>
<evidence type="ECO:0000313" key="1">
    <source>
        <dbReference type="EMBL" id="KKL04196.1"/>
    </source>
</evidence>
<protein>
    <submittedName>
        <fullName evidence="1">Uncharacterized protein</fullName>
    </submittedName>
</protein>
<dbReference type="AlphaFoldDB" id="A0A0F9CEV8"/>
<name>A0A0F9CEV8_9ZZZZ</name>
<comment type="caution">
    <text evidence="1">The sequence shown here is derived from an EMBL/GenBank/DDBJ whole genome shotgun (WGS) entry which is preliminary data.</text>
</comment>
<sequence length="86" mass="9566">MQHISGIQINCFDLVPHMIVDERGSGIRVPASFDNDIMVGIHLTGNAGKQILYNILKAMVKFPVTIEMPCGFVVSIPRPKYCYANM</sequence>
<proteinExistence type="predicted"/>
<dbReference type="EMBL" id="LAZR01044626">
    <property type="protein sequence ID" value="KKL04196.1"/>
    <property type="molecule type" value="Genomic_DNA"/>
</dbReference>
<reference evidence="1" key="1">
    <citation type="journal article" date="2015" name="Nature">
        <title>Complex archaea that bridge the gap between prokaryotes and eukaryotes.</title>
        <authorList>
            <person name="Spang A."/>
            <person name="Saw J.H."/>
            <person name="Jorgensen S.L."/>
            <person name="Zaremba-Niedzwiedzka K."/>
            <person name="Martijn J."/>
            <person name="Lind A.E."/>
            <person name="van Eijk R."/>
            <person name="Schleper C."/>
            <person name="Guy L."/>
            <person name="Ettema T.J."/>
        </authorList>
    </citation>
    <scope>NUCLEOTIDE SEQUENCE</scope>
</reference>